<name>A0A4U8YIG2_9BACT</name>
<organism evidence="3 4">
    <name type="scientific">Desulfoluna butyratoxydans</name>
    <dbReference type="NCBI Taxonomy" id="231438"/>
    <lineage>
        <taxon>Bacteria</taxon>
        <taxon>Pseudomonadati</taxon>
        <taxon>Thermodesulfobacteriota</taxon>
        <taxon>Desulfobacteria</taxon>
        <taxon>Desulfobacterales</taxon>
        <taxon>Desulfolunaceae</taxon>
        <taxon>Desulfoluna</taxon>
    </lineage>
</organism>
<reference evidence="3 4" key="1">
    <citation type="submission" date="2019-03" db="EMBL/GenBank/DDBJ databases">
        <authorList>
            <person name="Nijsse B."/>
        </authorList>
    </citation>
    <scope>NUCLEOTIDE SEQUENCE [LARGE SCALE GENOMIC DNA]</scope>
    <source>
        <strain evidence="3">Desulfoluna butyratoxydans MSL71</strain>
    </source>
</reference>
<evidence type="ECO:0000313" key="3">
    <source>
        <dbReference type="EMBL" id="VFQ43140.1"/>
    </source>
</evidence>
<dbReference type="GO" id="GO:0080146">
    <property type="term" value="F:L-cysteine desulfhydrase activity"/>
    <property type="evidence" value="ECO:0007669"/>
    <property type="project" value="TreeGrafter"/>
</dbReference>
<dbReference type="HAMAP" id="MF_01845">
    <property type="entry name" value="UPF0597"/>
    <property type="match status" value="1"/>
</dbReference>
<dbReference type="RefSeq" id="WP_180137324.1">
    <property type="nucleotide sequence ID" value="NZ_CAADHO010000001.1"/>
</dbReference>
<gene>
    <name evidence="3" type="ORF">MSL71_7680</name>
</gene>
<protein>
    <recommendedName>
        <fullName evidence="1">UPF0597 protein MSL71_7680</fullName>
    </recommendedName>
</protein>
<evidence type="ECO:0000313" key="4">
    <source>
        <dbReference type="Proteomes" id="UP000507962"/>
    </source>
</evidence>
<dbReference type="InterPro" id="IPR005130">
    <property type="entry name" value="Ser_deHydtase-like_asu"/>
</dbReference>
<dbReference type="PIRSF" id="PIRSF006054">
    <property type="entry name" value="UCP006054"/>
    <property type="match status" value="1"/>
</dbReference>
<dbReference type="EMBL" id="CAADHO010000001">
    <property type="protein sequence ID" value="VFQ43140.1"/>
    <property type="molecule type" value="Genomic_DNA"/>
</dbReference>
<sequence>MATDYSELVGILKREVVPATGCTEPIAVAYAASVAGAKIKDLSMIKTVEVCVDAALFKNGLRVGIPGIKKRGLEIATALGLVIATPDKELRVLETIAPEQNKKAEALVEKGLITVGIKGNCSRLFVEIFVTLNDGRQIKVMAVDRHNNIVKVEEGINLSHEEPGAVDEQAHKKLIQAYDLKDLLDFSNTVPLDEIRFLQEGVDKNMMLAKEGLSYEGGIGQAYKKIVEEGILNDQMVTKAEMLCAAASEARMSGSTLPAMSSAGSGNHGITVFLTIAGVAEATEASPEAMLRALAFSNLITVYIKSFTGTLSAMCGCGVAAGIGACAGVSYMMGGSEAQIFKSMLNMVGSITGLICDGGKEGCAYKLALSASWAVKAALLAQKGVAVHEDNGILAFSFRQLFENLGYLCNTGLAGANNSILDIMERQYKKVG</sequence>
<dbReference type="InterPro" id="IPR021144">
    <property type="entry name" value="UPF0597"/>
</dbReference>
<dbReference type="PANTHER" id="PTHR30501">
    <property type="entry name" value="UPF0597 PROTEIN YHAM"/>
    <property type="match status" value="1"/>
</dbReference>
<dbReference type="AlphaFoldDB" id="A0A4U8YIG2"/>
<accession>A0A4U8YIG2</accession>
<dbReference type="GO" id="GO:0019450">
    <property type="term" value="P:L-cysteine catabolic process to pyruvate"/>
    <property type="evidence" value="ECO:0007669"/>
    <property type="project" value="TreeGrafter"/>
</dbReference>
<dbReference type="Proteomes" id="UP000507962">
    <property type="component" value="Unassembled WGS sequence"/>
</dbReference>
<feature type="domain" description="Serine dehydratase-like alpha subunit" evidence="2">
    <location>
        <begin position="88"/>
        <end position="421"/>
    </location>
</feature>
<dbReference type="PANTHER" id="PTHR30501:SF2">
    <property type="entry name" value="UPF0597 PROTEIN YHAM"/>
    <property type="match status" value="1"/>
</dbReference>
<comment type="similarity">
    <text evidence="1">Belongs to the UPF0597 family.</text>
</comment>
<evidence type="ECO:0000259" key="2">
    <source>
        <dbReference type="Pfam" id="PF03313"/>
    </source>
</evidence>
<evidence type="ECO:0000256" key="1">
    <source>
        <dbReference type="HAMAP-Rule" id="MF_01845"/>
    </source>
</evidence>
<dbReference type="Pfam" id="PF03313">
    <property type="entry name" value="SDH_alpha"/>
    <property type="match status" value="1"/>
</dbReference>
<proteinExistence type="inferred from homology"/>
<keyword evidence="4" id="KW-1185">Reference proteome</keyword>